<dbReference type="SUPFAM" id="SSF56112">
    <property type="entry name" value="Protein kinase-like (PK-like)"/>
    <property type="match status" value="1"/>
</dbReference>
<feature type="compositionally biased region" description="Basic and acidic residues" evidence="1">
    <location>
        <begin position="668"/>
        <end position="686"/>
    </location>
</feature>
<keyword evidence="3" id="KW-1185">Reference proteome</keyword>
<gene>
    <name evidence="2" type="ORF">B0H65DRAFT_459933</name>
</gene>
<feature type="region of interest" description="Disordered" evidence="1">
    <location>
        <begin position="1"/>
        <end position="39"/>
    </location>
</feature>
<comment type="caution">
    <text evidence="2">The sequence shown here is derived from an EMBL/GenBank/DDBJ whole genome shotgun (WGS) entry which is preliminary data.</text>
</comment>
<feature type="compositionally biased region" description="Acidic residues" evidence="1">
    <location>
        <begin position="24"/>
        <end position="36"/>
    </location>
</feature>
<protein>
    <recommendedName>
        <fullName evidence="4">Protein kinase domain-containing protein</fullName>
    </recommendedName>
</protein>
<dbReference type="RefSeq" id="XP_062685408.1">
    <property type="nucleotide sequence ID" value="XM_062826498.1"/>
</dbReference>
<dbReference type="Gene3D" id="1.10.510.10">
    <property type="entry name" value="Transferase(Phosphotransferase) domain 1"/>
    <property type="match status" value="1"/>
</dbReference>
<dbReference type="Proteomes" id="UP001278500">
    <property type="component" value="Unassembled WGS sequence"/>
</dbReference>
<feature type="region of interest" description="Disordered" evidence="1">
    <location>
        <begin position="666"/>
        <end position="709"/>
    </location>
</feature>
<dbReference type="GeneID" id="87863652"/>
<evidence type="ECO:0000313" key="3">
    <source>
        <dbReference type="Proteomes" id="UP001278500"/>
    </source>
</evidence>
<reference evidence="2" key="1">
    <citation type="journal article" date="2023" name="Mol. Phylogenet. Evol.">
        <title>Genome-scale phylogeny and comparative genomics of the fungal order Sordariales.</title>
        <authorList>
            <person name="Hensen N."/>
            <person name="Bonometti L."/>
            <person name="Westerberg I."/>
            <person name="Brannstrom I.O."/>
            <person name="Guillou S."/>
            <person name="Cros-Aarteil S."/>
            <person name="Calhoun S."/>
            <person name="Haridas S."/>
            <person name="Kuo A."/>
            <person name="Mondo S."/>
            <person name="Pangilinan J."/>
            <person name="Riley R."/>
            <person name="LaButti K."/>
            <person name="Andreopoulos B."/>
            <person name="Lipzen A."/>
            <person name="Chen C."/>
            <person name="Yan M."/>
            <person name="Daum C."/>
            <person name="Ng V."/>
            <person name="Clum A."/>
            <person name="Steindorff A."/>
            <person name="Ohm R.A."/>
            <person name="Martin F."/>
            <person name="Silar P."/>
            <person name="Natvig D.O."/>
            <person name="Lalanne C."/>
            <person name="Gautier V."/>
            <person name="Ament-Velasquez S.L."/>
            <person name="Kruys A."/>
            <person name="Hutchinson M.I."/>
            <person name="Powell A.J."/>
            <person name="Barry K."/>
            <person name="Miller A.N."/>
            <person name="Grigoriev I.V."/>
            <person name="Debuchy R."/>
            <person name="Gladieux P."/>
            <person name="Hiltunen Thoren M."/>
            <person name="Johannesson H."/>
        </authorList>
    </citation>
    <scope>NUCLEOTIDE SEQUENCE</scope>
    <source>
        <strain evidence="2">CBS 560.94</strain>
    </source>
</reference>
<feature type="compositionally biased region" description="Polar residues" evidence="1">
    <location>
        <begin position="689"/>
        <end position="699"/>
    </location>
</feature>
<feature type="region of interest" description="Disordered" evidence="1">
    <location>
        <begin position="287"/>
        <end position="308"/>
    </location>
</feature>
<feature type="compositionally biased region" description="Polar residues" evidence="1">
    <location>
        <begin position="1"/>
        <end position="10"/>
    </location>
</feature>
<dbReference type="InterPro" id="IPR011009">
    <property type="entry name" value="Kinase-like_dom_sf"/>
</dbReference>
<accession>A0AAE0JMG5</accession>
<proteinExistence type="predicted"/>
<evidence type="ECO:0000256" key="1">
    <source>
        <dbReference type="SAM" id="MobiDB-lite"/>
    </source>
</evidence>
<sequence>MPRISFSSPIGSDGDIHEGNVQSDDSEFNESMDEIMQDQQEYYLEPASPQAAEYFPMLPEGFNQGDHEFQDRPEDDNPAVNAEFPHHHLTYTCYPMRAPDALRRNVLNPTSNAFLRPGSSQDFPDGLRLIFVNWLKKYDLNATTGVSVGLWRTVGPDPLLVVVKRIKGWKGRWRPDGYQQRIPNAGEVPGEIAYNNLPDPTGRTLKFSFLYHPHLTCLPQTHAFQLNNWPEENVTHFGKFYNGGQVEDLIERYKKQGKPIPEAMIWHVIAQVGRAYKFVHTGRTMPDKTQERGWVRGPPRRGREEQEWKAREEERAADWVPTAHCDGHSANIWLHFVTQYEREHDRENCLEHFDDYFPQVILGDFGLAVDRESNNSFCLMAEECPDLPDRESWKDKAEFGLTLHHMLLAGRRDLLRFTMQAIPEDWAEKWAEWLDANYSKTLIDVVKRFSHVAHLCDQNRLVGIVSFARLMERDYQRWKDGFPLLLGPCNEWFHHTMIDLADKEVDERRRFRDGVESVRWATGQRMSTMPYQVPNRTKYSRKITRPNAERPEDRQVAVPLDGRETLRSKARTIYTRKLRRPVTGAFFRHPPEPAHRVDKDKLWVSKTYRLERIRYRKPRDIKVESDLKGDLRREQTPFTPPPSPGEVEGIERTMFGPPGPWNSWVLQWDREGRGDGDESPTLKDWSRFGVNQNGGSSVSDEGLVNIPLW</sequence>
<name>A0AAE0JMG5_9PEZI</name>
<evidence type="ECO:0000313" key="2">
    <source>
        <dbReference type="EMBL" id="KAK3352113.1"/>
    </source>
</evidence>
<dbReference type="EMBL" id="JAUEPP010000002">
    <property type="protein sequence ID" value="KAK3352113.1"/>
    <property type="molecule type" value="Genomic_DNA"/>
</dbReference>
<reference evidence="2" key="2">
    <citation type="submission" date="2023-06" db="EMBL/GenBank/DDBJ databases">
        <authorList>
            <consortium name="Lawrence Berkeley National Laboratory"/>
            <person name="Haridas S."/>
            <person name="Hensen N."/>
            <person name="Bonometti L."/>
            <person name="Westerberg I."/>
            <person name="Brannstrom I.O."/>
            <person name="Guillou S."/>
            <person name="Cros-Aarteil S."/>
            <person name="Calhoun S."/>
            <person name="Kuo A."/>
            <person name="Mondo S."/>
            <person name="Pangilinan J."/>
            <person name="Riley R."/>
            <person name="Labutti K."/>
            <person name="Andreopoulos B."/>
            <person name="Lipzen A."/>
            <person name="Chen C."/>
            <person name="Yanf M."/>
            <person name="Daum C."/>
            <person name="Ng V."/>
            <person name="Clum A."/>
            <person name="Steindorff A."/>
            <person name="Ohm R."/>
            <person name="Martin F."/>
            <person name="Silar P."/>
            <person name="Natvig D."/>
            <person name="Lalanne C."/>
            <person name="Gautier V."/>
            <person name="Ament-Velasquez S.L."/>
            <person name="Kruys A."/>
            <person name="Hutchinson M.I."/>
            <person name="Powell A.J."/>
            <person name="Barry K."/>
            <person name="Miller A.N."/>
            <person name="Grigoriev I.V."/>
            <person name="Debuchy R."/>
            <person name="Gladieux P."/>
            <person name="Thoren M.H."/>
            <person name="Johannesson H."/>
        </authorList>
    </citation>
    <scope>NUCLEOTIDE SEQUENCE</scope>
    <source>
        <strain evidence="2">CBS 560.94</strain>
    </source>
</reference>
<evidence type="ECO:0008006" key="4">
    <source>
        <dbReference type="Google" id="ProtNLM"/>
    </source>
</evidence>
<dbReference type="AlphaFoldDB" id="A0AAE0JMG5"/>
<organism evidence="2 3">
    <name type="scientific">Neurospora tetraspora</name>
    <dbReference type="NCBI Taxonomy" id="94610"/>
    <lineage>
        <taxon>Eukaryota</taxon>
        <taxon>Fungi</taxon>
        <taxon>Dikarya</taxon>
        <taxon>Ascomycota</taxon>
        <taxon>Pezizomycotina</taxon>
        <taxon>Sordariomycetes</taxon>
        <taxon>Sordariomycetidae</taxon>
        <taxon>Sordariales</taxon>
        <taxon>Sordariaceae</taxon>
        <taxon>Neurospora</taxon>
    </lineage>
</organism>